<keyword evidence="4" id="KW-1185">Reference proteome</keyword>
<reference evidence="4" key="1">
    <citation type="submission" date="2020-09" db="EMBL/GenBank/DDBJ databases">
        <title>Sphingomonas sp., a new species isolated from pork steak.</title>
        <authorList>
            <person name="Heidler von Heilborn D."/>
        </authorList>
    </citation>
    <scope>NUCLEOTIDE SEQUENCE [LARGE SCALE GENOMIC DNA]</scope>
</reference>
<evidence type="ECO:0000313" key="4">
    <source>
        <dbReference type="Proteomes" id="UP000595894"/>
    </source>
</evidence>
<proteinExistence type="predicted"/>
<feature type="domain" description="Ice-binding protein C-terminal" evidence="2">
    <location>
        <begin position="149"/>
        <end position="173"/>
    </location>
</feature>
<dbReference type="InterPro" id="IPR013424">
    <property type="entry name" value="Ice-binding_C"/>
</dbReference>
<feature type="chain" id="PRO_5036986534" evidence="1">
    <location>
        <begin position="23"/>
        <end position="183"/>
    </location>
</feature>
<name>A0A974NV37_9SPHN</name>
<dbReference type="NCBIfam" id="NF035944">
    <property type="entry name" value="PEPxxWA-CTERM"/>
    <property type="match status" value="1"/>
</dbReference>
<sequence length="183" mass="18922">MKMMTYLAAASFMASVAVPASAAEFNFSFTTTSLPFGGTPQNGSGIFTTSDTAMTIEGRNAFAITGIMGQINGVNISGLTPFATSLIPTYYYFTEGPTFLSGTGVNFSAGGFPSIKFYAPSATPGTYLIQGNGTIIANVTATSSPAASAVPEPASWGMMLLGFGAMGYAMRCRSKVKPNVQFA</sequence>
<dbReference type="Proteomes" id="UP000595894">
    <property type="component" value="Chromosome"/>
</dbReference>
<protein>
    <submittedName>
        <fullName evidence="3">PEP-CTERM sorting domain-containing protein</fullName>
    </submittedName>
</protein>
<gene>
    <name evidence="3" type="ORF">H5J25_01790</name>
</gene>
<dbReference type="NCBIfam" id="TIGR02595">
    <property type="entry name" value="PEP_CTERM"/>
    <property type="match status" value="1"/>
</dbReference>
<evidence type="ECO:0000256" key="1">
    <source>
        <dbReference type="SAM" id="SignalP"/>
    </source>
</evidence>
<accession>A0A974NV37</accession>
<dbReference type="Pfam" id="PF07589">
    <property type="entry name" value="PEP-CTERM"/>
    <property type="match status" value="1"/>
</dbReference>
<feature type="signal peptide" evidence="1">
    <location>
        <begin position="1"/>
        <end position="22"/>
    </location>
</feature>
<evidence type="ECO:0000313" key="3">
    <source>
        <dbReference type="EMBL" id="QQV77564.1"/>
    </source>
</evidence>
<evidence type="ECO:0000259" key="2">
    <source>
        <dbReference type="Pfam" id="PF07589"/>
    </source>
</evidence>
<dbReference type="KEGG" id="sari:H5J25_01790"/>
<organism evidence="3 4">
    <name type="scientific">Sphingomonas aliaeris</name>
    <dbReference type="NCBI Taxonomy" id="2759526"/>
    <lineage>
        <taxon>Bacteria</taxon>
        <taxon>Pseudomonadati</taxon>
        <taxon>Pseudomonadota</taxon>
        <taxon>Alphaproteobacteria</taxon>
        <taxon>Sphingomonadales</taxon>
        <taxon>Sphingomonadaceae</taxon>
        <taxon>Sphingomonas</taxon>
    </lineage>
</organism>
<dbReference type="RefSeq" id="WP_202094121.1">
    <property type="nucleotide sequence ID" value="NZ_CP061035.1"/>
</dbReference>
<keyword evidence="1" id="KW-0732">Signal</keyword>
<dbReference type="AlphaFoldDB" id="A0A974NV37"/>
<dbReference type="EMBL" id="CP061035">
    <property type="protein sequence ID" value="QQV77564.1"/>
    <property type="molecule type" value="Genomic_DNA"/>
</dbReference>